<name>A0A412B1B9_9FIRM</name>
<feature type="transmembrane region" description="Helical" evidence="9">
    <location>
        <begin position="20"/>
        <end position="40"/>
    </location>
</feature>
<evidence type="ECO:0000259" key="11">
    <source>
        <dbReference type="PROSITE" id="PS50929"/>
    </source>
</evidence>
<comment type="subcellular location">
    <subcellularLocation>
        <location evidence="1">Cell membrane</location>
        <topology evidence="1">Multi-pass membrane protein</topology>
    </subcellularLocation>
</comment>
<feature type="domain" description="ABC transmembrane type-1" evidence="11">
    <location>
        <begin position="16"/>
        <end position="298"/>
    </location>
</feature>
<dbReference type="PROSITE" id="PS50893">
    <property type="entry name" value="ABC_TRANSPORTER_2"/>
    <property type="match status" value="1"/>
</dbReference>
<feature type="transmembrane region" description="Helical" evidence="9">
    <location>
        <begin position="133"/>
        <end position="151"/>
    </location>
</feature>
<dbReference type="InterPro" id="IPR039421">
    <property type="entry name" value="Type_1_exporter"/>
</dbReference>
<keyword evidence="8 9" id="KW-0472">Membrane</keyword>
<dbReference type="AlphaFoldDB" id="A0A412B1B9"/>
<dbReference type="Pfam" id="PF00664">
    <property type="entry name" value="ABC_membrane"/>
    <property type="match status" value="1"/>
</dbReference>
<evidence type="ECO:0000259" key="10">
    <source>
        <dbReference type="PROSITE" id="PS50893"/>
    </source>
</evidence>
<reference evidence="12 13" key="1">
    <citation type="submission" date="2018-08" db="EMBL/GenBank/DDBJ databases">
        <title>A genome reference for cultivated species of the human gut microbiota.</title>
        <authorList>
            <person name="Zou Y."/>
            <person name="Xue W."/>
            <person name="Luo G."/>
        </authorList>
    </citation>
    <scope>NUCLEOTIDE SEQUENCE [LARGE SCALE GENOMIC DNA]</scope>
    <source>
        <strain evidence="12 13">AF28-26</strain>
    </source>
</reference>
<feature type="transmembrane region" description="Helical" evidence="9">
    <location>
        <begin position="237"/>
        <end position="258"/>
    </location>
</feature>
<dbReference type="Pfam" id="PF00005">
    <property type="entry name" value="ABC_tran"/>
    <property type="match status" value="1"/>
</dbReference>
<evidence type="ECO:0000256" key="5">
    <source>
        <dbReference type="ARBA" id="ARBA00022741"/>
    </source>
</evidence>
<feature type="transmembrane region" description="Helical" evidence="9">
    <location>
        <begin position="52"/>
        <end position="77"/>
    </location>
</feature>
<keyword evidence="6 12" id="KW-0067">ATP-binding</keyword>
<evidence type="ECO:0000256" key="8">
    <source>
        <dbReference type="ARBA" id="ARBA00023136"/>
    </source>
</evidence>
<dbReference type="InterPro" id="IPR003593">
    <property type="entry name" value="AAA+_ATPase"/>
</dbReference>
<dbReference type="SMART" id="SM00382">
    <property type="entry name" value="AAA"/>
    <property type="match status" value="1"/>
</dbReference>
<comment type="caution">
    <text evidence="12">The sequence shown here is derived from an EMBL/GenBank/DDBJ whole genome shotgun (WGS) entry which is preliminary data.</text>
</comment>
<dbReference type="Gene3D" id="3.40.50.300">
    <property type="entry name" value="P-loop containing nucleotide triphosphate hydrolases"/>
    <property type="match status" value="1"/>
</dbReference>
<dbReference type="GO" id="GO:0015421">
    <property type="term" value="F:ABC-type oligopeptide transporter activity"/>
    <property type="evidence" value="ECO:0007669"/>
    <property type="project" value="TreeGrafter"/>
</dbReference>
<sequence>MLKLARFLKPYKKQVIAGPIFKLIEAVFELIVPLVMANVIDIGVKNNDGPYIWRMGGLLLLLGVVGLCSTLVCQYFASIASQGFGTELRNKLFRHINTFSYAEVDKFGTPSLITRLTNDVNQMQQAVAMLIRLVIRAPFLAAGAIVMAMLLDLKMSLIFLVAAPFLAGVIFLVMNRSIPFYRGIQKKLDRISLISRENLSGARVIRAFSKQESEKERFQQASDDLSKTAIRVGKISALLNPATTVILNIAIIGIVWYGGRRVQIGDLSQGEIIAFVNYINQILLAMIVIANLVVLFTKASASAARINEVLETMPSIVETTEKPVNVPLKADTPKVEFQNVSFAYAGSDEYSLEDIQLQIRRGETIGIIGGTGSGKSTLINLIPRFYEATKGAVLVDGVNVKEYPFEQLRTQIGLVPQKATLFSGTIRENLQWRKENATDEEIARALSIAQASEFVDALPEKYDAVIDQGGKNLSGGQKQRLTIARALVGEPELLILDDSASALDFATDAALRQAIRRETKNMTVILVSQRASTIRNADQIVVLDDGRVAGIGTHQQLMSTCETYREICLSQLSGEEVGA</sequence>
<keyword evidence="2" id="KW-0813">Transport</keyword>
<feature type="transmembrane region" description="Helical" evidence="9">
    <location>
        <begin position="278"/>
        <end position="297"/>
    </location>
</feature>
<dbReference type="PANTHER" id="PTHR43394:SF1">
    <property type="entry name" value="ATP-BINDING CASSETTE SUB-FAMILY B MEMBER 10, MITOCHONDRIAL"/>
    <property type="match status" value="1"/>
</dbReference>
<evidence type="ECO:0000256" key="7">
    <source>
        <dbReference type="ARBA" id="ARBA00022989"/>
    </source>
</evidence>
<dbReference type="FunFam" id="3.40.50.300:FF:000854">
    <property type="entry name" value="Multidrug ABC transporter ATP-binding protein"/>
    <property type="match status" value="1"/>
</dbReference>
<feature type="transmembrane region" description="Helical" evidence="9">
    <location>
        <begin position="157"/>
        <end position="178"/>
    </location>
</feature>
<keyword evidence="3" id="KW-1003">Cell membrane</keyword>
<dbReference type="EMBL" id="QRTC01000001">
    <property type="protein sequence ID" value="RGQ44774.1"/>
    <property type="molecule type" value="Genomic_DNA"/>
</dbReference>
<keyword evidence="7 9" id="KW-1133">Transmembrane helix</keyword>
<dbReference type="InterPro" id="IPR036640">
    <property type="entry name" value="ABC1_TM_sf"/>
</dbReference>
<evidence type="ECO:0000313" key="13">
    <source>
        <dbReference type="Proteomes" id="UP000284751"/>
    </source>
</evidence>
<dbReference type="GO" id="GO:0005524">
    <property type="term" value="F:ATP binding"/>
    <property type="evidence" value="ECO:0007669"/>
    <property type="project" value="UniProtKB-KW"/>
</dbReference>
<dbReference type="InterPro" id="IPR003439">
    <property type="entry name" value="ABC_transporter-like_ATP-bd"/>
</dbReference>
<keyword evidence="4 9" id="KW-0812">Transmembrane</keyword>
<evidence type="ECO:0000256" key="9">
    <source>
        <dbReference type="SAM" id="Phobius"/>
    </source>
</evidence>
<keyword evidence="5" id="KW-0547">Nucleotide-binding</keyword>
<dbReference type="SUPFAM" id="SSF52540">
    <property type="entry name" value="P-loop containing nucleoside triphosphate hydrolases"/>
    <property type="match status" value="1"/>
</dbReference>
<dbReference type="SUPFAM" id="SSF90123">
    <property type="entry name" value="ABC transporter transmembrane region"/>
    <property type="match status" value="1"/>
</dbReference>
<organism evidence="12 13">
    <name type="scientific">[Clostridium] leptum</name>
    <dbReference type="NCBI Taxonomy" id="1535"/>
    <lineage>
        <taxon>Bacteria</taxon>
        <taxon>Bacillati</taxon>
        <taxon>Bacillota</taxon>
        <taxon>Clostridia</taxon>
        <taxon>Eubacteriales</taxon>
        <taxon>Oscillospiraceae</taxon>
        <taxon>Oscillospiraceae incertae sedis</taxon>
    </lineage>
</organism>
<gene>
    <name evidence="12" type="ORF">DWY99_00300</name>
</gene>
<evidence type="ECO:0000256" key="3">
    <source>
        <dbReference type="ARBA" id="ARBA00022475"/>
    </source>
</evidence>
<dbReference type="PROSITE" id="PS50929">
    <property type="entry name" value="ABC_TM1F"/>
    <property type="match status" value="1"/>
</dbReference>
<evidence type="ECO:0000256" key="6">
    <source>
        <dbReference type="ARBA" id="ARBA00022840"/>
    </source>
</evidence>
<accession>A0A412B1B9</accession>
<dbReference type="PROSITE" id="PS00211">
    <property type="entry name" value="ABC_TRANSPORTER_1"/>
    <property type="match status" value="1"/>
</dbReference>
<dbReference type="Gene3D" id="1.20.1560.10">
    <property type="entry name" value="ABC transporter type 1, transmembrane domain"/>
    <property type="match status" value="1"/>
</dbReference>
<proteinExistence type="predicted"/>
<evidence type="ECO:0000256" key="1">
    <source>
        <dbReference type="ARBA" id="ARBA00004651"/>
    </source>
</evidence>
<dbReference type="Proteomes" id="UP000284751">
    <property type="component" value="Unassembled WGS sequence"/>
</dbReference>
<evidence type="ECO:0000256" key="4">
    <source>
        <dbReference type="ARBA" id="ARBA00022692"/>
    </source>
</evidence>
<dbReference type="CDD" id="cd18548">
    <property type="entry name" value="ABC_6TM_Tm287_like"/>
    <property type="match status" value="1"/>
</dbReference>
<feature type="domain" description="ABC transporter" evidence="10">
    <location>
        <begin position="335"/>
        <end position="570"/>
    </location>
</feature>
<dbReference type="PANTHER" id="PTHR43394">
    <property type="entry name" value="ATP-DEPENDENT PERMEASE MDL1, MITOCHONDRIAL"/>
    <property type="match status" value="1"/>
</dbReference>
<dbReference type="GO" id="GO:0005886">
    <property type="term" value="C:plasma membrane"/>
    <property type="evidence" value="ECO:0007669"/>
    <property type="project" value="UniProtKB-SubCell"/>
</dbReference>
<protein>
    <submittedName>
        <fullName evidence="12">ABC transporter ATP-binding protein</fullName>
    </submittedName>
</protein>
<dbReference type="InterPro" id="IPR011527">
    <property type="entry name" value="ABC1_TM_dom"/>
</dbReference>
<dbReference type="GO" id="GO:0016887">
    <property type="term" value="F:ATP hydrolysis activity"/>
    <property type="evidence" value="ECO:0007669"/>
    <property type="project" value="InterPro"/>
</dbReference>
<dbReference type="InterPro" id="IPR017871">
    <property type="entry name" value="ABC_transporter-like_CS"/>
</dbReference>
<evidence type="ECO:0000256" key="2">
    <source>
        <dbReference type="ARBA" id="ARBA00022448"/>
    </source>
</evidence>
<dbReference type="InterPro" id="IPR027417">
    <property type="entry name" value="P-loop_NTPase"/>
</dbReference>
<evidence type="ECO:0000313" key="12">
    <source>
        <dbReference type="EMBL" id="RGQ44774.1"/>
    </source>
</evidence>